<evidence type="ECO:0000313" key="2">
    <source>
        <dbReference type="EMBL" id="MBW0503596.1"/>
    </source>
</evidence>
<organism evidence="2 3">
    <name type="scientific">Austropuccinia psidii MF-1</name>
    <dbReference type="NCBI Taxonomy" id="1389203"/>
    <lineage>
        <taxon>Eukaryota</taxon>
        <taxon>Fungi</taxon>
        <taxon>Dikarya</taxon>
        <taxon>Basidiomycota</taxon>
        <taxon>Pucciniomycotina</taxon>
        <taxon>Pucciniomycetes</taxon>
        <taxon>Pucciniales</taxon>
        <taxon>Sphaerophragmiaceae</taxon>
        <taxon>Austropuccinia</taxon>
    </lineage>
</organism>
<reference evidence="2" key="1">
    <citation type="submission" date="2021-03" db="EMBL/GenBank/DDBJ databases">
        <title>Draft genome sequence of rust myrtle Austropuccinia psidii MF-1, a brazilian biotype.</title>
        <authorList>
            <person name="Quecine M.C."/>
            <person name="Pachon D.M.R."/>
            <person name="Bonatelli M.L."/>
            <person name="Correr F.H."/>
            <person name="Franceschini L.M."/>
            <person name="Leite T.F."/>
            <person name="Margarido G.R.A."/>
            <person name="Almeida C.A."/>
            <person name="Ferrarezi J.A."/>
            <person name="Labate C.A."/>
        </authorList>
    </citation>
    <scope>NUCLEOTIDE SEQUENCE</scope>
    <source>
        <strain evidence="2">MF-1</strain>
    </source>
</reference>
<accession>A0A9Q3DGD9</accession>
<keyword evidence="3" id="KW-1185">Reference proteome</keyword>
<proteinExistence type="predicted"/>
<sequence length="95" mass="11063">MKALTAFMDKIVKNLQVGHAQSSKASEETNKRLNLVFEKQHHSKRDRDCMDQDIKKLLNVYHNMKPQPKGHFKDNPYAQDDIKPDVMLMNKARSP</sequence>
<dbReference type="Proteomes" id="UP000765509">
    <property type="component" value="Unassembled WGS sequence"/>
</dbReference>
<dbReference type="AlphaFoldDB" id="A0A9Q3DGD9"/>
<evidence type="ECO:0000313" key="3">
    <source>
        <dbReference type="Proteomes" id="UP000765509"/>
    </source>
</evidence>
<dbReference type="EMBL" id="AVOT02017476">
    <property type="protein sequence ID" value="MBW0503596.1"/>
    <property type="molecule type" value="Genomic_DNA"/>
</dbReference>
<gene>
    <name evidence="2" type="ORF">O181_043311</name>
</gene>
<evidence type="ECO:0000256" key="1">
    <source>
        <dbReference type="SAM" id="MobiDB-lite"/>
    </source>
</evidence>
<protein>
    <submittedName>
        <fullName evidence="2">Uncharacterized protein</fullName>
    </submittedName>
</protein>
<feature type="region of interest" description="Disordered" evidence="1">
    <location>
        <begin position="65"/>
        <end position="95"/>
    </location>
</feature>
<name>A0A9Q3DGD9_9BASI</name>
<comment type="caution">
    <text evidence="2">The sequence shown here is derived from an EMBL/GenBank/DDBJ whole genome shotgun (WGS) entry which is preliminary data.</text>
</comment>